<gene>
    <name evidence="1" type="ORF">DDR56_05245</name>
    <name evidence="2" type="ORF">JDS37_12670</name>
</gene>
<evidence type="ECO:0000313" key="2">
    <source>
        <dbReference type="EMBL" id="QRL02166.1"/>
    </source>
</evidence>
<accession>A0AAP9ZB70</accession>
<dbReference type="Proteomes" id="UP000663479">
    <property type="component" value="Chromosome"/>
</dbReference>
<reference evidence="2" key="2">
    <citation type="submission" date="2020-12" db="EMBL/GenBank/DDBJ databases">
        <title>Genome reconstruction of Halomonas venusta strain DSM 4743.</title>
        <authorList>
            <person name="Aguirre-Garrido J.F."/>
            <person name="Hernandez-Soto L.M."/>
            <person name="Martinez-Abarca F."/>
        </authorList>
    </citation>
    <scope>NUCLEOTIDE SEQUENCE</scope>
    <source>
        <strain evidence="2">4743</strain>
    </source>
</reference>
<evidence type="ECO:0000313" key="3">
    <source>
        <dbReference type="Proteomes" id="UP000663479"/>
    </source>
</evidence>
<protein>
    <submittedName>
        <fullName evidence="2">SapC family protein</fullName>
    </submittedName>
</protein>
<dbReference type="Pfam" id="PF07277">
    <property type="entry name" value="SapC"/>
    <property type="match status" value="1"/>
</dbReference>
<keyword evidence="4" id="KW-1185">Reference proteome</keyword>
<dbReference type="AlphaFoldDB" id="A0AAP9ZB70"/>
<organism evidence="2 3">
    <name type="scientific">Vreelandella venusta</name>
    <dbReference type="NCBI Taxonomy" id="44935"/>
    <lineage>
        <taxon>Bacteria</taxon>
        <taxon>Pseudomonadati</taxon>
        <taxon>Pseudomonadota</taxon>
        <taxon>Gammaproteobacteria</taxon>
        <taxon>Oceanospirillales</taxon>
        <taxon>Halomonadaceae</taxon>
        <taxon>Vreelandella</taxon>
    </lineage>
</organism>
<dbReference type="RefSeq" id="WP_125750031.1">
    <property type="nucleotide sequence ID" value="NZ_BJUL01000014.1"/>
</dbReference>
<dbReference type="Proteomes" id="UP001318401">
    <property type="component" value="Unassembled WGS sequence"/>
</dbReference>
<name>A0AAP9ZB70_9GAMM</name>
<evidence type="ECO:0000313" key="1">
    <source>
        <dbReference type="EMBL" id="NPT29979.1"/>
    </source>
</evidence>
<dbReference type="EMBL" id="CP066539">
    <property type="protein sequence ID" value="QRL02166.1"/>
    <property type="molecule type" value="Genomic_DNA"/>
</dbReference>
<sequence length="262" mass="29523">MSRYVPLDANQHAQGGWLPYVDYLFASDQTLVAISLEEVPHILKSVPLAFREVGAGRYQLVAVQSLTQNVNLCVAPNGRWLTGYIPALYRAYPFRLQPNQNQRQWSLCIDMDSGLWLANANEQGKRCFNDSGEDSETLKQLRSFLNKVMQGQALAARAVNALANEKLIQPWPLKTQGDNEQVQQVEGLYRIDEKRLNALAPEALSNLRDAGGLSLAYAQLLSQHRLNNLAELYRLHHAAAPNVESLDEWFEESDDLQLSFDD</sequence>
<reference evidence="1 4" key="1">
    <citation type="submission" date="2018-04" db="EMBL/GenBank/DDBJ databases">
        <authorList>
            <person name="Li G."/>
            <person name="Du W."/>
            <person name="Bai Y."/>
        </authorList>
    </citation>
    <scope>NUCLEOTIDE SEQUENCE [LARGE SCALE GENOMIC DNA]</scope>
    <source>
        <strain evidence="1 4">YYYZ-3</strain>
    </source>
</reference>
<dbReference type="InterPro" id="IPR010836">
    <property type="entry name" value="SapC"/>
</dbReference>
<dbReference type="EMBL" id="QDKN01000002">
    <property type="protein sequence ID" value="NPT29979.1"/>
    <property type="molecule type" value="Genomic_DNA"/>
</dbReference>
<proteinExistence type="predicted"/>
<dbReference type="GeneID" id="93947978"/>
<evidence type="ECO:0000313" key="4">
    <source>
        <dbReference type="Proteomes" id="UP001318401"/>
    </source>
</evidence>
<dbReference type="KEGG" id="hvn:EI420_13875"/>